<evidence type="ECO:0000256" key="1">
    <source>
        <dbReference type="SAM" id="SignalP"/>
    </source>
</evidence>
<proteinExistence type="predicted"/>
<sequence>MILTIIGALSIANVAMAAAGPFKLRSHEATYAMKQVHQAGRNWSGVEQAKGMLRYRFKNVCDGWTVEHQSHVTMDFENAQQSQMNWNYTSWEAHDGKRIRFHSRMKQNGVQVENFSGEARLEEGKGVVVYTNPDGRREDIPQGTRFPTTHLIESIERAQKGDLVFSSPYFDGSGEDAFFNVDAVMTPYTGKALHAVKGTTLAPSPAWDMQLSFHQPGSQDSIASTQIGARYRKDGIATRLVQDFGDLVLVGDLVELTYLDEPTCQ</sequence>
<accession>A0A917BVS1</accession>
<name>A0A917BVS1_9PROT</name>
<organism evidence="2 3">
    <name type="scientific">Terasakiella brassicae</name>
    <dbReference type="NCBI Taxonomy" id="1634917"/>
    <lineage>
        <taxon>Bacteria</taxon>
        <taxon>Pseudomonadati</taxon>
        <taxon>Pseudomonadota</taxon>
        <taxon>Alphaproteobacteria</taxon>
        <taxon>Rhodospirillales</taxon>
        <taxon>Terasakiellaceae</taxon>
        <taxon>Terasakiella</taxon>
    </lineage>
</organism>
<dbReference type="EMBL" id="BMHV01000007">
    <property type="protein sequence ID" value="GGF60327.1"/>
    <property type="molecule type" value="Genomic_DNA"/>
</dbReference>
<feature type="chain" id="PRO_5037204013" description="DUF1849 family protein" evidence="1">
    <location>
        <begin position="18"/>
        <end position="265"/>
    </location>
</feature>
<gene>
    <name evidence="2" type="ORF">GCM10011332_12520</name>
</gene>
<comment type="caution">
    <text evidence="2">The sequence shown here is derived from an EMBL/GenBank/DDBJ whole genome shotgun (WGS) entry which is preliminary data.</text>
</comment>
<dbReference type="Proteomes" id="UP000632498">
    <property type="component" value="Unassembled WGS sequence"/>
</dbReference>
<dbReference type="Pfam" id="PF08904">
    <property type="entry name" value="EipB_like"/>
    <property type="match status" value="1"/>
</dbReference>
<keyword evidence="3" id="KW-1185">Reference proteome</keyword>
<reference evidence="2" key="2">
    <citation type="submission" date="2020-09" db="EMBL/GenBank/DDBJ databases">
        <authorList>
            <person name="Sun Q."/>
            <person name="Zhou Y."/>
        </authorList>
    </citation>
    <scope>NUCLEOTIDE SEQUENCE</scope>
    <source>
        <strain evidence="2">CGMCC 1.15254</strain>
    </source>
</reference>
<dbReference type="AlphaFoldDB" id="A0A917BVS1"/>
<reference evidence="2" key="1">
    <citation type="journal article" date="2014" name="Int. J. Syst. Evol. Microbiol.">
        <title>Complete genome sequence of Corynebacterium casei LMG S-19264T (=DSM 44701T), isolated from a smear-ripened cheese.</title>
        <authorList>
            <consortium name="US DOE Joint Genome Institute (JGI-PGF)"/>
            <person name="Walter F."/>
            <person name="Albersmeier A."/>
            <person name="Kalinowski J."/>
            <person name="Ruckert C."/>
        </authorList>
    </citation>
    <scope>NUCLEOTIDE SEQUENCE</scope>
    <source>
        <strain evidence="2">CGMCC 1.15254</strain>
    </source>
</reference>
<evidence type="ECO:0008006" key="4">
    <source>
        <dbReference type="Google" id="ProtNLM"/>
    </source>
</evidence>
<evidence type="ECO:0000313" key="3">
    <source>
        <dbReference type="Proteomes" id="UP000632498"/>
    </source>
</evidence>
<feature type="signal peptide" evidence="1">
    <location>
        <begin position="1"/>
        <end position="17"/>
    </location>
</feature>
<dbReference type="RefSeq" id="WP_188662897.1">
    <property type="nucleotide sequence ID" value="NZ_BMHV01000007.1"/>
</dbReference>
<keyword evidence="1" id="KW-0732">Signal</keyword>
<evidence type="ECO:0000313" key="2">
    <source>
        <dbReference type="EMBL" id="GGF60327.1"/>
    </source>
</evidence>
<dbReference type="InterPro" id="IPR015000">
    <property type="entry name" value="EipB-like"/>
</dbReference>
<protein>
    <recommendedName>
        <fullName evidence="4">DUF1849 family protein</fullName>
    </recommendedName>
</protein>